<dbReference type="PANTHER" id="PTHR30387">
    <property type="entry name" value="MANNONATE DEHYDRATASE"/>
    <property type="match status" value="1"/>
</dbReference>
<comment type="function">
    <text evidence="4">Catalyzes the dehydration of D-mannonate.</text>
</comment>
<evidence type="ECO:0000256" key="9">
    <source>
        <dbReference type="ARBA" id="ARBA00023211"/>
    </source>
</evidence>
<dbReference type="Pfam" id="PF03786">
    <property type="entry name" value="UxuA"/>
    <property type="match status" value="1"/>
</dbReference>
<comment type="catalytic activity">
    <reaction evidence="1">
        <text>D-mannonate = 2-dehydro-3-deoxy-D-gluconate + H2O</text>
        <dbReference type="Rhea" id="RHEA:20097"/>
        <dbReference type="ChEBI" id="CHEBI:15377"/>
        <dbReference type="ChEBI" id="CHEBI:17767"/>
        <dbReference type="ChEBI" id="CHEBI:57990"/>
        <dbReference type="EC" id="4.2.1.8"/>
    </reaction>
</comment>
<evidence type="ECO:0000256" key="7">
    <source>
        <dbReference type="ARBA" id="ARBA00012927"/>
    </source>
</evidence>
<evidence type="ECO:0000256" key="3">
    <source>
        <dbReference type="ARBA" id="ARBA00001954"/>
    </source>
</evidence>
<evidence type="ECO:0000256" key="1">
    <source>
        <dbReference type="ARBA" id="ARBA00001794"/>
    </source>
</evidence>
<dbReference type="InterPro" id="IPR004628">
    <property type="entry name" value="Man_deHydtase"/>
</dbReference>
<comment type="pathway">
    <text evidence="5">Carbohydrate metabolism; pentose and glucuronate interconversion.</text>
</comment>
<keyword evidence="8" id="KW-0408">Iron</keyword>
<evidence type="ECO:0000256" key="10">
    <source>
        <dbReference type="ARBA" id="ARBA00023239"/>
    </source>
</evidence>
<dbReference type="EMBL" id="UINC01044997">
    <property type="protein sequence ID" value="SVB51199.1"/>
    <property type="molecule type" value="Genomic_DNA"/>
</dbReference>
<proteinExistence type="inferred from homology"/>
<dbReference type="PANTHER" id="PTHR30387:SF2">
    <property type="entry name" value="MANNONATE DEHYDRATASE"/>
    <property type="match status" value="1"/>
</dbReference>
<comment type="cofactor">
    <cofactor evidence="3">
        <name>Fe(2+)</name>
        <dbReference type="ChEBI" id="CHEBI:29033"/>
    </cofactor>
</comment>
<dbReference type="Gene3D" id="3.20.20.150">
    <property type="entry name" value="Divalent-metal-dependent TIM barrel enzymes"/>
    <property type="match status" value="1"/>
</dbReference>
<evidence type="ECO:0000256" key="5">
    <source>
        <dbReference type="ARBA" id="ARBA00004892"/>
    </source>
</evidence>
<dbReference type="SUPFAM" id="SSF51658">
    <property type="entry name" value="Xylose isomerase-like"/>
    <property type="match status" value="1"/>
</dbReference>
<dbReference type="InterPro" id="IPR036237">
    <property type="entry name" value="Xyl_isomerase-like_sf"/>
</dbReference>
<evidence type="ECO:0000256" key="6">
    <source>
        <dbReference type="ARBA" id="ARBA00007389"/>
    </source>
</evidence>
<evidence type="ECO:0000256" key="4">
    <source>
        <dbReference type="ARBA" id="ARBA00002713"/>
    </source>
</evidence>
<evidence type="ECO:0000256" key="2">
    <source>
        <dbReference type="ARBA" id="ARBA00001936"/>
    </source>
</evidence>
<dbReference type="GO" id="GO:0042840">
    <property type="term" value="P:D-glucuronate catabolic process"/>
    <property type="evidence" value="ECO:0007669"/>
    <property type="project" value="TreeGrafter"/>
</dbReference>
<accession>A0A382ELD2</accession>
<name>A0A382ELD2_9ZZZZ</name>
<comment type="similarity">
    <text evidence="6">Belongs to the mannonate dehydratase family.</text>
</comment>
<dbReference type="GO" id="GO:0008927">
    <property type="term" value="F:mannonate dehydratase activity"/>
    <property type="evidence" value="ECO:0007669"/>
    <property type="project" value="UniProtKB-EC"/>
</dbReference>
<evidence type="ECO:0000256" key="8">
    <source>
        <dbReference type="ARBA" id="ARBA00023004"/>
    </source>
</evidence>
<dbReference type="EC" id="4.2.1.8" evidence="7"/>
<evidence type="ECO:0000313" key="11">
    <source>
        <dbReference type="EMBL" id="SVB51199.1"/>
    </source>
</evidence>
<dbReference type="AlphaFoldDB" id="A0A382ELD2"/>
<protein>
    <recommendedName>
        <fullName evidence="7">mannonate dehydratase</fullName>
        <ecNumber evidence="7">4.2.1.8</ecNumber>
    </recommendedName>
</protein>
<gene>
    <name evidence="11" type="ORF">METZ01_LOCUS204053</name>
</gene>
<keyword evidence="9" id="KW-0464">Manganese</keyword>
<organism evidence="11">
    <name type="scientific">marine metagenome</name>
    <dbReference type="NCBI Taxonomy" id="408172"/>
    <lineage>
        <taxon>unclassified sequences</taxon>
        <taxon>metagenomes</taxon>
        <taxon>ecological metagenomes</taxon>
    </lineage>
</organism>
<comment type="cofactor">
    <cofactor evidence="2">
        <name>Mn(2+)</name>
        <dbReference type="ChEBI" id="CHEBI:29035"/>
    </cofactor>
</comment>
<dbReference type="GO" id="GO:0030145">
    <property type="term" value="F:manganese ion binding"/>
    <property type="evidence" value="ECO:0007669"/>
    <property type="project" value="TreeGrafter"/>
</dbReference>
<sequence length="117" mass="13357">MVPSSSNGMLFCQGCVAEMGEDVQKAIRYIGKQDKIVFVHFRNIRGIPQGDDYWFQEVFLDEGQVDMVESMESYRDIGYQGAIMMDHTPGIPHERAGWSSRAWSNGYLKALIKAVYR</sequence>
<keyword evidence="10" id="KW-0456">Lyase</keyword>
<reference evidence="11" key="1">
    <citation type="submission" date="2018-05" db="EMBL/GenBank/DDBJ databases">
        <authorList>
            <person name="Lanie J.A."/>
            <person name="Ng W.-L."/>
            <person name="Kazmierczak K.M."/>
            <person name="Andrzejewski T.M."/>
            <person name="Davidsen T.M."/>
            <person name="Wayne K.J."/>
            <person name="Tettelin H."/>
            <person name="Glass J.I."/>
            <person name="Rusch D."/>
            <person name="Podicherti R."/>
            <person name="Tsui H.-C.T."/>
            <person name="Winkler M.E."/>
        </authorList>
    </citation>
    <scope>NUCLEOTIDE SEQUENCE</scope>
</reference>
<dbReference type="GO" id="GO:0008198">
    <property type="term" value="F:ferrous iron binding"/>
    <property type="evidence" value="ECO:0007669"/>
    <property type="project" value="TreeGrafter"/>
</dbReference>